<gene>
    <name evidence="2" type="primary">AVEN_239683_1</name>
    <name evidence="2" type="ORF">TNCT_623071</name>
</gene>
<name>A0A8X6FDX8_TRICU</name>
<feature type="region of interest" description="Disordered" evidence="1">
    <location>
        <begin position="326"/>
        <end position="348"/>
    </location>
</feature>
<dbReference type="OrthoDB" id="6421002at2759"/>
<feature type="region of interest" description="Disordered" evidence="1">
    <location>
        <begin position="18"/>
        <end position="42"/>
    </location>
</feature>
<dbReference type="Proteomes" id="UP000887116">
    <property type="component" value="Unassembled WGS sequence"/>
</dbReference>
<reference evidence="2" key="1">
    <citation type="submission" date="2020-07" db="EMBL/GenBank/DDBJ databases">
        <title>Multicomponent nature underlies the extraordinary mechanical properties of spider dragline silk.</title>
        <authorList>
            <person name="Kono N."/>
            <person name="Nakamura H."/>
            <person name="Mori M."/>
            <person name="Yoshida Y."/>
            <person name="Ohtoshi R."/>
            <person name="Malay A.D."/>
            <person name="Moran D.A.P."/>
            <person name="Tomita M."/>
            <person name="Numata K."/>
            <person name="Arakawa K."/>
        </authorList>
    </citation>
    <scope>NUCLEOTIDE SEQUENCE</scope>
</reference>
<evidence type="ECO:0000256" key="1">
    <source>
        <dbReference type="SAM" id="MobiDB-lite"/>
    </source>
</evidence>
<dbReference type="AlphaFoldDB" id="A0A8X6FDX8"/>
<proteinExistence type="predicted"/>
<protein>
    <submittedName>
        <fullName evidence="2">Uncharacterized protein</fullName>
    </submittedName>
</protein>
<organism evidence="2 3">
    <name type="scientific">Trichonephila clavata</name>
    <name type="common">Joro spider</name>
    <name type="synonym">Nephila clavata</name>
    <dbReference type="NCBI Taxonomy" id="2740835"/>
    <lineage>
        <taxon>Eukaryota</taxon>
        <taxon>Metazoa</taxon>
        <taxon>Ecdysozoa</taxon>
        <taxon>Arthropoda</taxon>
        <taxon>Chelicerata</taxon>
        <taxon>Arachnida</taxon>
        <taxon>Araneae</taxon>
        <taxon>Araneomorphae</taxon>
        <taxon>Entelegynae</taxon>
        <taxon>Araneoidea</taxon>
        <taxon>Nephilidae</taxon>
        <taxon>Trichonephila</taxon>
    </lineage>
</organism>
<accession>A0A8X6FDX8</accession>
<evidence type="ECO:0000313" key="2">
    <source>
        <dbReference type="EMBL" id="GFQ76304.1"/>
    </source>
</evidence>
<comment type="caution">
    <text evidence="2">The sequence shown here is derived from an EMBL/GenBank/DDBJ whole genome shotgun (WGS) entry which is preliminary data.</text>
</comment>
<keyword evidence="3" id="KW-1185">Reference proteome</keyword>
<dbReference type="EMBL" id="BMAO01001833">
    <property type="protein sequence ID" value="GFQ76304.1"/>
    <property type="molecule type" value="Genomic_DNA"/>
</dbReference>
<sequence length="394" mass="44930">MVGNDPYKVSDYIALEISTDEDNKHTDSDSDDENIPSQFKKQKSIRSGEYIQKCRISSTKINDGILSHCSYSKNSMKNKNAEAAAQTDTLEKTVATQADMVPKIYCFQSQSNQFVQTDHQGNNCVCPEQDCSSIGSDFACSSNSPGSLKDPFTKVYTLSCIPTTLKHHKDYVGNLEEKAYKVSRWLEDCGDVSDSDPEIECFDAAAQTDNPSKTVRFKDNDDTNILLDQQSHQNAVVQTDHISENNRTDFFHEYDSSKHADRHAKGKQKINYQNELEENNSYFKNIDYDMFAKAIEVRRELLSKTRANQRFSEIAEEDDLINASCYKPAHQPQNNPSPKKESGQFIKPEPVRVRKRFSNYLKDQYRNLTDDAMGKSYTMMQDLKEVLQKRGISN</sequence>
<evidence type="ECO:0000313" key="3">
    <source>
        <dbReference type="Proteomes" id="UP000887116"/>
    </source>
</evidence>